<gene>
    <name evidence="5" type="ORF">EZV62_017450</name>
</gene>
<sequence>MSEIRESEGPVESESSVNQEVVPVTPLMHADSKDDLFEDASDELALSASKETKAVVFVEENGGEREDVINNGVEDNRVLVDELERFRDLLDKTANERDSFENQCKEERKTFARELANLRHQLKVLTDKELLQGEIDGGLVDRLGEQEIGDSMVDARLDDLMSECSQFLRSALEERLQSESAFRELDAVLHAKDQEIEDLNAKVSELSVSRDVAASYLNSVANESADAQIEKEQYVEGVADRMLGYLAMVVVSQEELLDSSICGKISHVEKNTYLLIEKYNQMLYEIYQLGQCLSNIKPDLQVQEEFGTVFAGASSELLELKKREVELVEKVSHLENENSKFVEQVEKYKEIVEAVNTELSKTKTEVEQEKTRCTNTKEKLSLAVSKGKALVQQRDLLKQSLAEKTTALEKCLAALQEKSSALQAAELSQEELVKSDNLIASLQETLSQTNSILQRSEEILSQSDLPENLQQTDMVERIKWLVNERNDLKVISLDFIKLKDTISLIDLPETVSFPDLESRLVWLKESFYQSKNEANVLLNELEKTKEVARNEIDLLSISLSAEFQEKDYIQKELDDLANKYEEIVARADKVSMVKNQIVRMLLEESGMVMEDQDEVYQTYSDMAMLVDKCLGKIREKAHASFDKSDVDSEMFERMQSLLYVKNLELMLHEQLLEEEMQFRLQFNDLSNNLRVLSEELEAMKMEKDSLQKDLERSEEKSTLLREKLSTAVKKGKGLVQDRQNLKSQLDEKNSEIEKLKLQLQQQESTVSECRDQINRLTNDLENIPKLEADIGAMNDQRDQLEQFLLESNKMLQRVFESVDRIVVPVGLVFTEPMEKVNWISGYINECQNAKTQKEQELGKIKEEASALASNLADVQATKKSLENALSIAEDKIALLTDEKREIEVDKENVEQDLLKAIEEARIQTSKFAEACASRKSIEDKLSMTENHISELITEKEEAQSRGAAAVMELEQVEEEVSFQTSKLTEAYKTIKSLEDALSQVETNVVLLTEQNNVVQVGRTTLENELQKMKDEADSQTVELADARTSIKSMEDALLKAESDISALQDEKRMAEQEISTLDSKLKACMEELSGTNGSLQSKSVELIGHLNDLQMVMKDDKLLSIVKQSFERKIEGLRNMDLIIKDIWDQVVDKGSEVPLSHPDFEGYSHVTTPFANDPDNIEIENGEMNVEDADSIHSYFRKTAEEFQLRNKILGDKFEGFSSSLDEIIAIMLRKLQGTKDAVIRIMQNIESLKQNAKSMETYQQEQEQASTMLENDVTVLLSACSDVARELQFEVKNDLLDLHSVPELEKLKNAYLQDEREVDGDGIAKHQKSFLSNKYAETAEKLLFSLRKTHTVTKLFESTSAVAASKIQDLQQKLLETTTAFEKTIEERDLYQNKVSKLETEVDALQDSCKELRLKMEDYQAKEEKLKEKDSEISLLHNSSSMKEQGVEDSHLSASEVKALFDKISGIDIPFAESEARDLEPESSAYLKKLYYIVDCVTELHPQINLLAQEKENLQSIVSTQTTEIEYLKEEVEMHVRNKTNFERMSIEFSELAFGLEKIFDILGGNEFVLDKNSAGLVELLPVLEKQAMILVSEAENSKSKAQELGTKLLGSQKVVDELTAKVKFLEDSVQGGTVQPEIVQERSIFEAPSLPTGSEISEIEDVETIGKNSISPVPSAAQLRIMRKGSSDQLAINIESETASLINNEETDEDKGHVFKSLNTSGLIPKQGKMIADRIDGICFNLIKSEELGIGWSSFDESSWSKARTCCLLDFPEFMATGNHFVSKTRRNFKSYIDWRLILVMGSLTMNHASTTYQLCPISTFTSGKFFSLFNGGIDKSHNNTLRFGIKAFASRKSVKKLKRERKLGLVEESNVADKSAAEDDSVIDGDSVSSVDDLASKKLTNTPQRSSVLQACTVTCGFIAALGVIIRQVSHIASVEGFPIIDCSTEVSCIKFMSNQYFSPCGAVGFEIWHLELITGLVILISSCRYLLLKIWPDFAESSEAANQQVLTSLEPLDYLVVAFLPGFSEELLFRGALLPLFGNDWKSVLLVASIFGALHLGSGRKYSFAVWATFVGFIYGYATIVSNSIVVPMASHALNNLVGGILWRYTSKSLK</sequence>
<dbReference type="Proteomes" id="UP000323000">
    <property type="component" value="Chromosome 8"/>
</dbReference>
<dbReference type="PANTHER" id="PTHR43939">
    <property type="entry name" value="COILED-COIL DOMAIN-CONTAINING PROTEIN 158"/>
    <property type="match status" value="1"/>
</dbReference>
<evidence type="ECO:0000259" key="4">
    <source>
        <dbReference type="Pfam" id="PF02517"/>
    </source>
</evidence>
<dbReference type="GO" id="GO:0004175">
    <property type="term" value="F:endopeptidase activity"/>
    <property type="evidence" value="ECO:0007669"/>
    <property type="project" value="UniProtKB-ARBA"/>
</dbReference>
<feature type="transmembrane region" description="Helical" evidence="3">
    <location>
        <begin position="2067"/>
        <end position="2085"/>
    </location>
</feature>
<evidence type="ECO:0000256" key="2">
    <source>
        <dbReference type="SAM" id="MobiDB-lite"/>
    </source>
</evidence>
<keyword evidence="3" id="KW-0472">Membrane</keyword>
<dbReference type="PANTHER" id="PTHR43939:SF68">
    <property type="entry name" value="CENTROSOMAL PROTEIN OF 290 KDA-LIKE"/>
    <property type="match status" value="1"/>
</dbReference>
<accession>A0A5C7HGK2</accession>
<organism evidence="5 6">
    <name type="scientific">Acer yangbiense</name>
    <dbReference type="NCBI Taxonomy" id="1000413"/>
    <lineage>
        <taxon>Eukaryota</taxon>
        <taxon>Viridiplantae</taxon>
        <taxon>Streptophyta</taxon>
        <taxon>Embryophyta</taxon>
        <taxon>Tracheophyta</taxon>
        <taxon>Spermatophyta</taxon>
        <taxon>Magnoliopsida</taxon>
        <taxon>eudicotyledons</taxon>
        <taxon>Gunneridae</taxon>
        <taxon>Pentapetalae</taxon>
        <taxon>rosids</taxon>
        <taxon>malvids</taxon>
        <taxon>Sapindales</taxon>
        <taxon>Sapindaceae</taxon>
        <taxon>Hippocastanoideae</taxon>
        <taxon>Acereae</taxon>
        <taxon>Acer</taxon>
    </lineage>
</organism>
<dbReference type="GO" id="GO:0080120">
    <property type="term" value="P:CAAX-box protein maturation"/>
    <property type="evidence" value="ECO:0007669"/>
    <property type="project" value="UniProtKB-ARBA"/>
</dbReference>
<dbReference type="EMBL" id="VAHF01000008">
    <property type="protein sequence ID" value="TXG56137.1"/>
    <property type="molecule type" value="Genomic_DNA"/>
</dbReference>
<feature type="region of interest" description="Disordered" evidence="2">
    <location>
        <begin position="1"/>
        <end position="25"/>
    </location>
</feature>
<name>A0A5C7HGK2_9ROSI</name>
<evidence type="ECO:0000313" key="6">
    <source>
        <dbReference type="Proteomes" id="UP000323000"/>
    </source>
</evidence>
<reference evidence="6" key="1">
    <citation type="journal article" date="2019" name="Gigascience">
        <title>De novo genome assembly of the endangered Acer yangbiense, a plant species with extremely small populations endemic to Yunnan Province, China.</title>
        <authorList>
            <person name="Yang J."/>
            <person name="Wariss H.M."/>
            <person name="Tao L."/>
            <person name="Zhang R."/>
            <person name="Yun Q."/>
            <person name="Hollingsworth P."/>
            <person name="Dao Z."/>
            <person name="Luo G."/>
            <person name="Guo H."/>
            <person name="Ma Y."/>
            <person name="Sun W."/>
        </authorList>
    </citation>
    <scope>NUCLEOTIDE SEQUENCE [LARGE SCALE GENOMIC DNA]</scope>
    <source>
        <strain evidence="6">cv. Malutang</strain>
    </source>
</reference>
<protein>
    <recommendedName>
        <fullName evidence="4">CAAX prenyl protease 2/Lysostaphin resistance protein A-like domain-containing protein</fullName>
    </recommendedName>
</protein>
<comment type="caution">
    <text evidence="5">The sequence shown here is derived from an EMBL/GenBank/DDBJ whole genome shotgun (WGS) entry which is preliminary data.</text>
</comment>
<dbReference type="InterPro" id="IPR003675">
    <property type="entry name" value="Rce1/LyrA-like_dom"/>
</dbReference>
<feature type="domain" description="CAAX prenyl protease 2/Lysostaphin resistance protein A-like" evidence="4">
    <location>
        <begin position="2016"/>
        <end position="2103"/>
    </location>
</feature>
<evidence type="ECO:0000256" key="3">
    <source>
        <dbReference type="SAM" id="Phobius"/>
    </source>
</evidence>
<proteinExistence type="predicted"/>
<feature type="compositionally biased region" description="Low complexity" evidence="2">
    <location>
        <begin position="10"/>
        <end position="24"/>
    </location>
</feature>
<feature type="coiled-coil region" evidence="1">
    <location>
        <begin position="531"/>
        <end position="558"/>
    </location>
</feature>
<dbReference type="OrthoDB" id="10255522at2759"/>
<feature type="coiled-coil region" evidence="1">
    <location>
        <begin position="317"/>
        <end position="379"/>
    </location>
</feature>
<keyword evidence="3" id="KW-1133">Transmembrane helix</keyword>
<evidence type="ECO:0000313" key="5">
    <source>
        <dbReference type="EMBL" id="TXG56137.1"/>
    </source>
</evidence>
<feature type="coiled-coil region" evidence="1">
    <location>
        <begin position="843"/>
        <end position="1087"/>
    </location>
</feature>
<keyword evidence="3" id="KW-0812">Transmembrane</keyword>
<keyword evidence="6" id="KW-1185">Reference proteome</keyword>
<keyword evidence="1" id="KW-0175">Coiled coil</keyword>
<feature type="coiled-coil region" evidence="1">
    <location>
        <begin position="83"/>
        <end position="128"/>
    </location>
</feature>
<feature type="coiled-coil region" evidence="1">
    <location>
        <begin position="682"/>
        <end position="779"/>
    </location>
</feature>
<feature type="coiled-coil region" evidence="1">
    <location>
        <begin position="1233"/>
        <end position="1267"/>
    </location>
</feature>
<dbReference type="Pfam" id="PF02517">
    <property type="entry name" value="Rce1-like"/>
    <property type="match status" value="1"/>
</dbReference>
<evidence type="ECO:0000256" key="1">
    <source>
        <dbReference type="SAM" id="Coils"/>
    </source>
</evidence>
<feature type="coiled-coil region" evidence="1">
    <location>
        <begin position="1369"/>
        <end position="1434"/>
    </location>
</feature>